<evidence type="ECO:0008006" key="10">
    <source>
        <dbReference type="Google" id="ProtNLM"/>
    </source>
</evidence>
<proteinExistence type="inferred from homology"/>
<dbReference type="EMBL" id="VBOY01000081">
    <property type="protein sequence ID" value="TMQ64640.1"/>
    <property type="molecule type" value="Genomic_DNA"/>
</dbReference>
<dbReference type="InterPro" id="IPR010023">
    <property type="entry name" value="KdsC_fam"/>
</dbReference>
<comment type="cofactor">
    <cofactor evidence="1">
        <name>Mg(2+)</name>
        <dbReference type="ChEBI" id="CHEBI:18420"/>
    </cofactor>
</comment>
<comment type="similarity">
    <text evidence="2">Belongs to the KdsC family.</text>
</comment>
<keyword evidence="6" id="KW-0460">Magnesium</keyword>
<evidence type="ECO:0000256" key="6">
    <source>
        <dbReference type="ARBA" id="ARBA00022842"/>
    </source>
</evidence>
<feature type="region of interest" description="Disordered" evidence="7">
    <location>
        <begin position="1"/>
        <end position="39"/>
    </location>
</feature>
<evidence type="ECO:0000256" key="4">
    <source>
        <dbReference type="ARBA" id="ARBA00022723"/>
    </source>
</evidence>
<dbReference type="SUPFAM" id="SSF56784">
    <property type="entry name" value="HAD-like"/>
    <property type="match status" value="1"/>
</dbReference>
<dbReference type="InterPro" id="IPR023214">
    <property type="entry name" value="HAD_sf"/>
</dbReference>
<dbReference type="PANTHER" id="PTHR21485">
    <property type="entry name" value="HAD SUPERFAMILY MEMBERS CMAS AND KDSC"/>
    <property type="match status" value="1"/>
</dbReference>
<dbReference type="Pfam" id="PF08282">
    <property type="entry name" value="Hydrolase_3"/>
    <property type="match status" value="1"/>
</dbReference>
<sequence>MPERGRRGPKAGPARPSPSPVPATRPTGAPGRAAESPTPLPELSELLKEPIQGPARILFLDLDGTLSDGVIAYDSVGDARNFWVRDGLALQWARDLQVLPVVISGRTSKAALLRMEDLSLEHYFGVSDKVEVAEKVVAREKARWEQCVMVGDDLPDVPLLKRVGWPIAVANAVREVKVIARTVTGARAGYGAVREVVEMVLRHNGTWEQVLKRYGVL</sequence>
<accession>A0A538TLZ7</accession>
<dbReference type="GO" id="GO:0016788">
    <property type="term" value="F:hydrolase activity, acting on ester bonds"/>
    <property type="evidence" value="ECO:0007669"/>
    <property type="project" value="InterPro"/>
</dbReference>
<name>A0A538TLZ7_UNCEI</name>
<gene>
    <name evidence="8" type="ORF">E6K78_08785</name>
</gene>
<dbReference type="SFLD" id="SFLDG01136">
    <property type="entry name" value="C1.6:_Phosphoserine_Phosphatas"/>
    <property type="match status" value="1"/>
</dbReference>
<dbReference type="AlphaFoldDB" id="A0A538TLZ7"/>
<evidence type="ECO:0000313" key="8">
    <source>
        <dbReference type="EMBL" id="TMQ64640.1"/>
    </source>
</evidence>
<dbReference type="Gene3D" id="3.40.50.1000">
    <property type="entry name" value="HAD superfamily/HAD-like"/>
    <property type="match status" value="1"/>
</dbReference>
<dbReference type="NCBIfam" id="TIGR01670">
    <property type="entry name" value="KdsC-phosphatas"/>
    <property type="match status" value="1"/>
</dbReference>
<evidence type="ECO:0000313" key="9">
    <source>
        <dbReference type="Proteomes" id="UP000316609"/>
    </source>
</evidence>
<evidence type="ECO:0000256" key="2">
    <source>
        <dbReference type="ARBA" id="ARBA00005893"/>
    </source>
</evidence>
<dbReference type="InterPro" id="IPR050793">
    <property type="entry name" value="CMP-NeuNAc_synthase"/>
</dbReference>
<dbReference type="SFLD" id="SFLDS00003">
    <property type="entry name" value="Haloacid_Dehalogenase"/>
    <property type="match status" value="1"/>
</dbReference>
<evidence type="ECO:0000256" key="5">
    <source>
        <dbReference type="ARBA" id="ARBA00022801"/>
    </source>
</evidence>
<protein>
    <recommendedName>
        <fullName evidence="10">Phenylphosphate carboxylase subunit delta</fullName>
    </recommendedName>
</protein>
<dbReference type="Proteomes" id="UP000316609">
    <property type="component" value="Unassembled WGS sequence"/>
</dbReference>
<dbReference type="PANTHER" id="PTHR21485:SF3">
    <property type="entry name" value="N-ACYLNEURAMINATE CYTIDYLYLTRANSFERASE"/>
    <property type="match status" value="1"/>
</dbReference>
<dbReference type="GO" id="GO:0046872">
    <property type="term" value="F:metal ion binding"/>
    <property type="evidence" value="ECO:0007669"/>
    <property type="project" value="UniProtKB-KW"/>
</dbReference>
<dbReference type="InterPro" id="IPR036412">
    <property type="entry name" value="HAD-like_sf"/>
</dbReference>
<comment type="caution">
    <text evidence="8">The sequence shown here is derived from an EMBL/GenBank/DDBJ whole genome shotgun (WGS) entry which is preliminary data.</text>
</comment>
<keyword evidence="4" id="KW-0479">Metal-binding</keyword>
<evidence type="ECO:0000256" key="1">
    <source>
        <dbReference type="ARBA" id="ARBA00001946"/>
    </source>
</evidence>
<organism evidence="8 9">
    <name type="scientific">Eiseniibacteriota bacterium</name>
    <dbReference type="NCBI Taxonomy" id="2212470"/>
    <lineage>
        <taxon>Bacteria</taxon>
        <taxon>Candidatus Eiseniibacteriota</taxon>
    </lineage>
</organism>
<evidence type="ECO:0000256" key="3">
    <source>
        <dbReference type="ARBA" id="ARBA00011881"/>
    </source>
</evidence>
<keyword evidence="5" id="KW-0378">Hydrolase</keyword>
<comment type="subunit">
    <text evidence="3">Homotetramer.</text>
</comment>
<dbReference type="SFLD" id="SFLDG01138">
    <property type="entry name" value="C1.6.2:_Deoxy-d-mannose-octulo"/>
    <property type="match status" value="1"/>
</dbReference>
<evidence type="ECO:0000256" key="7">
    <source>
        <dbReference type="SAM" id="MobiDB-lite"/>
    </source>
</evidence>
<dbReference type="GO" id="GO:0008781">
    <property type="term" value="F:N-acylneuraminate cytidylyltransferase activity"/>
    <property type="evidence" value="ECO:0007669"/>
    <property type="project" value="TreeGrafter"/>
</dbReference>
<reference evidence="8 9" key="1">
    <citation type="journal article" date="2019" name="Nat. Microbiol.">
        <title>Mediterranean grassland soil C-N compound turnover is dependent on rainfall and depth, and is mediated by genomically divergent microorganisms.</title>
        <authorList>
            <person name="Diamond S."/>
            <person name="Andeer P.F."/>
            <person name="Li Z."/>
            <person name="Crits-Christoph A."/>
            <person name="Burstein D."/>
            <person name="Anantharaman K."/>
            <person name="Lane K.R."/>
            <person name="Thomas B.C."/>
            <person name="Pan C."/>
            <person name="Northen T.R."/>
            <person name="Banfield J.F."/>
        </authorList>
    </citation>
    <scope>NUCLEOTIDE SEQUENCE [LARGE SCALE GENOMIC DNA]</scope>
    <source>
        <strain evidence="8">WS_8</strain>
    </source>
</reference>